<reference evidence="6" key="1">
    <citation type="submission" date="2022-08" db="UniProtKB">
        <authorList>
            <consortium name="EnsemblMetazoa"/>
        </authorList>
    </citation>
    <scope>IDENTIFICATION</scope>
    <source>
        <strain evidence="6">05x7-T-G4-1.051#20</strain>
    </source>
</reference>
<dbReference type="SUPFAM" id="SSF52833">
    <property type="entry name" value="Thioredoxin-like"/>
    <property type="match status" value="1"/>
</dbReference>
<sequence>MLQICAYLSLALVFLFGTSYVSSETIQGSVLLNSAVFSKIVDKYKAVLIKFDETYPYGDKQDTFKAVVEATLSQSDLLCAEVQVADYGEKENADIAEKYGVKKDDFPVYKLFVEGKDEPVTYTGDVKNADDIKKFLIRESGLWLGLPSCLEDFDKLVAEFQKTPDDKKPDLLKKAEELASKYASEKEKKSAEIYIKTLKKLVETPNFVDTEIKRVEKLKDGKVSDKKKEQLNERLNILTSFQMRLRDEL</sequence>
<protein>
    <recommendedName>
        <fullName evidence="1">Endoplasmic reticulum resident protein 29</fullName>
    </recommendedName>
</protein>
<dbReference type="Pfam" id="PF07749">
    <property type="entry name" value="ERp29"/>
    <property type="match status" value="1"/>
</dbReference>
<dbReference type="Gene3D" id="3.40.30.10">
    <property type="entry name" value="Glutaredoxin"/>
    <property type="match status" value="1"/>
</dbReference>
<evidence type="ECO:0000259" key="5">
    <source>
        <dbReference type="Pfam" id="PF07912"/>
    </source>
</evidence>
<dbReference type="SUPFAM" id="SSF47933">
    <property type="entry name" value="ERP29 C domain-like"/>
    <property type="match status" value="1"/>
</dbReference>
<dbReference type="OrthoDB" id="417262at2759"/>
<dbReference type="Pfam" id="PF07912">
    <property type="entry name" value="ERp29_N"/>
    <property type="match status" value="1"/>
</dbReference>
<dbReference type="Gene3D" id="1.20.1150.12">
    <property type="entry name" value="Endoplasmic reticulum resident protein 29, C-terminal domain"/>
    <property type="match status" value="1"/>
</dbReference>
<feature type="signal peptide" evidence="3">
    <location>
        <begin position="1"/>
        <end position="23"/>
    </location>
</feature>
<dbReference type="PANTHER" id="PTHR12211:SF0">
    <property type="entry name" value="ENDOPLASMIC RETICULUM RESIDENT PROTEIN 29"/>
    <property type="match status" value="1"/>
</dbReference>
<keyword evidence="7" id="KW-1185">Reference proteome</keyword>
<proteinExistence type="predicted"/>
<dbReference type="EnsemblMetazoa" id="G22934.2">
    <property type="protein sequence ID" value="G22934.2:cds"/>
    <property type="gene ID" value="G22934"/>
</dbReference>
<feature type="chain" id="PRO_5042431243" description="Endoplasmic reticulum resident protein 29" evidence="3">
    <location>
        <begin position="24"/>
        <end position="249"/>
    </location>
</feature>
<dbReference type="PANTHER" id="PTHR12211">
    <property type="entry name" value="ENDOPLASMIC RETICULUM PROTEIN ERP29"/>
    <property type="match status" value="1"/>
</dbReference>
<feature type="domain" description="ERp29 N-terminal" evidence="5">
    <location>
        <begin position="25"/>
        <end position="147"/>
    </location>
</feature>
<dbReference type="GO" id="GO:0009306">
    <property type="term" value="P:protein secretion"/>
    <property type="evidence" value="ECO:0007669"/>
    <property type="project" value="InterPro"/>
</dbReference>
<accession>A0A8W8K917</accession>
<evidence type="ECO:0000313" key="6">
    <source>
        <dbReference type="EnsemblMetazoa" id="G22934.1:cds"/>
    </source>
</evidence>
<evidence type="ECO:0000256" key="3">
    <source>
        <dbReference type="SAM" id="SignalP"/>
    </source>
</evidence>
<organism evidence="6 7">
    <name type="scientific">Magallana gigas</name>
    <name type="common">Pacific oyster</name>
    <name type="synonym">Crassostrea gigas</name>
    <dbReference type="NCBI Taxonomy" id="29159"/>
    <lineage>
        <taxon>Eukaryota</taxon>
        <taxon>Metazoa</taxon>
        <taxon>Spiralia</taxon>
        <taxon>Lophotrochozoa</taxon>
        <taxon>Mollusca</taxon>
        <taxon>Bivalvia</taxon>
        <taxon>Autobranchia</taxon>
        <taxon>Pteriomorphia</taxon>
        <taxon>Ostreida</taxon>
        <taxon>Ostreoidea</taxon>
        <taxon>Ostreidae</taxon>
        <taxon>Magallana</taxon>
    </lineage>
</organism>
<dbReference type="InterPro" id="IPR012883">
    <property type="entry name" value="ERp29_N"/>
</dbReference>
<dbReference type="InterPro" id="IPR036356">
    <property type="entry name" value="ERp29_C_sf"/>
</dbReference>
<dbReference type="InterPro" id="IPR036249">
    <property type="entry name" value="Thioredoxin-like_sf"/>
</dbReference>
<evidence type="ECO:0000313" key="7">
    <source>
        <dbReference type="Proteomes" id="UP000005408"/>
    </source>
</evidence>
<evidence type="ECO:0000256" key="2">
    <source>
        <dbReference type="ARBA" id="ARBA00022824"/>
    </source>
</evidence>
<dbReference type="EnsemblMetazoa" id="G22934.1">
    <property type="protein sequence ID" value="G22934.1:cds"/>
    <property type="gene ID" value="G22934"/>
</dbReference>
<evidence type="ECO:0000256" key="1">
    <source>
        <dbReference type="ARBA" id="ARBA00014173"/>
    </source>
</evidence>
<name>A0A8W8K917_MAGGI</name>
<dbReference type="FunFam" id="3.40.30.10:FF:000133">
    <property type="entry name" value="Endoplasmic reticulum resident protein 29"/>
    <property type="match status" value="1"/>
</dbReference>
<dbReference type="InterPro" id="IPR016855">
    <property type="entry name" value="ERp29"/>
</dbReference>
<dbReference type="InterPro" id="IPR011679">
    <property type="entry name" value="ERp29_C"/>
</dbReference>
<evidence type="ECO:0000259" key="4">
    <source>
        <dbReference type="Pfam" id="PF07749"/>
    </source>
</evidence>
<dbReference type="OMA" id="FPYGDKH"/>
<keyword evidence="2" id="KW-0256">Endoplasmic reticulum</keyword>
<dbReference type="GO" id="GO:0005788">
    <property type="term" value="C:endoplasmic reticulum lumen"/>
    <property type="evidence" value="ECO:0007669"/>
    <property type="project" value="InterPro"/>
</dbReference>
<dbReference type="Proteomes" id="UP000005408">
    <property type="component" value="Unassembled WGS sequence"/>
</dbReference>
<dbReference type="AlphaFoldDB" id="A0A8W8K917"/>
<feature type="domain" description="Endoplasmic reticulum resident protein 29 C-terminal" evidence="4">
    <location>
        <begin position="149"/>
        <end position="241"/>
    </location>
</feature>
<keyword evidence="3" id="KW-0732">Signal</keyword>
<dbReference type="FunFam" id="1.20.1150.12:FF:000001">
    <property type="entry name" value="Endoplasmic reticulum resident protein 29"/>
    <property type="match status" value="1"/>
</dbReference>